<dbReference type="Pfam" id="PF07732">
    <property type="entry name" value="Cu-oxidase_3"/>
    <property type="match status" value="1"/>
</dbReference>
<accession>T1GC90</accession>
<dbReference type="Pfam" id="PF00394">
    <property type="entry name" value="Cu-oxidase"/>
    <property type="match status" value="1"/>
</dbReference>
<sequence>MDGTQYITQYPIQPQGTIRYRFLADLPGTFFYHSHFADQRALGAFGPMIIRSIKDPAERLYDVDTNIMFLNDWVYDGDIYLVKNILIDGLGQRQNGTEQAVFKEYSVKRGHRYRFRVIYSSATNCTLDISVDNHMLKVISSDSFAIKPVTAESIGITSGERFDFILDANQNVGNYWIRIQGNYACGGMIQGAVLRYEGSKGFPNVTDLNVHKELKGVQVNPTVNDRNEKDIPLVEAKSLKPWSPSSIYPTYYLNVTMEDKGMGNFDFFINRIYYEAETRFSLLQVKDAISYSDYYCNLTNFESNGTDCSKTTCKCPHLIDVPCKRYVEFFFFNPSMTSIRCTSMVMI</sequence>
<evidence type="ECO:0000313" key="8">
    <source>
        <dbReference type="Proteomes" id="UP000015102"/>
    </source>
</evidence>
<dbReference type="GO" id="GO:0016491">
    <property type="term" value="F:oxidoreductase activity"/>
    <property type="evidence" value="ECO:0007669"/>
    <property type="project" value="UniProtKB-KW"/>
</dbReference>
<reference evidence="8" key="1">
    <citation type="submission" date="2013-02" db="EMBL/GenBank/DDBJ databases">
        <authorList>
            <person name="Hughes D."/>
        </authorList>
    </citation>
    <scope>NUCLEOTIDE SEQUENCE</scope>
    <source>
        <strain>Durham</strain>
        <strain evidence="8">NC isolate 2 -- Noor lab</strain>
    </source>
</reference>
<dbReference type="InterPro" id="IPR001117">
    <property type="entry name" value="Cu-oxidase_2nd"/>
</dbReference>
<dbReference type="HOGENOM" id="CLU_799953_0_0_1"/>
<comment type="similarity">
    <text evidence="1">Belongs to the multicopper oxidase family.</text>
</comment>
<evidence type="ECO:0000256" key="4">
    <source>
        <dbReference type="ARBA" id="ARBA00023008"/>
    </source>
</evidence>
<dbReference type="AlphaFoldDB" id="T1GC90"/>
<evidence type="ECO:0008006" key="9">
    <source>
        <dbReference type="Google" id="ProtNLM"/>
    </source>
</evidence>
<reference evidence="7" key="2">
    <citation type="submission" date="2015-06" db="UniProtKB">
        <authorList>
            <consortium name="EnsemblMetazoa"/>
        </authorList>
    </citation>
    <scope>IDENTIFICATION</scope>
</reference>
<keyword evidence="2" id="KW-0479">Metal-binding</keyword>
<dbReference type="GO" id="GO:0005507">
    <property type="term" value="F:copper ion binding"/>
    <property type="evidence" value="ECO:0007669"/>
    <property type="project" value="InterPro"/>
</dbReference>
<dbReference type="FunFam" id="2.60.40.420:FF:000045">
    <property type="entry name" value="Laccase 2"/>
    <property type="match status" value="1"/>
</dbReference>
<dbReference type="EnsemblMetazoa" id="MESCA000896-RA">
    <property type="protein sequence ID" value="MESCA000896-PA"/>
    <property type="gene ID" value="MESCA000896"/>
</dbReference>
<proteinExistence type="inferred from homology"/>
<protein>
    <recommendedName>
        <fullName evidence="9">Plastocyanin-like domain-containing protein</fullName>
    </recommendedName>
</protein>
<evidence type="ECO:0000313" key="7">
    <source>
        <dbReference type="EnsemblMetazoa" id="MESCA000896-PA"/>
    </source>
</evidence>
<keyword evidence="4" id="KW-0186">Copper</keyword>
<organism evidence="7 8">
    <name type="scientific">Megaselia scalaris</name>
    <name type="common">Humpbacked fly</name>
    <name type="synonym">Phora scalaris</name>
    <dbReference type="NCBI Taxonomy" id="36166"/>
    <lineage>
        <taxon>Eukaryota</taxon>
        <taxon>Metazoa</taxon>
        <taxon>Ecdysozoa</taxon>
        <taxon>Arthropoda</taxon>
        <taxon>Hexapoda</taxon>
        <taxon>Insecta</taxon>
        <taxon>Pterygota</taxon>
        <taxon>Neoptera</taxon>
        <taxon>Endopterygota</taxon>
        <taxon>Diptera</taxon>
        <taxon>Brachycera</taxon>
        <taxon>Muscomorpha</taxon>
        <taxon>Platypezoidea</taxon>
        <taxon>Phoridae</taxon>
        <taxon>Megaseliini</taxon>
        <taxon>Megaselia</taxon>
    </lineage>
</organism>
<dbReference type="InterPro" id="IPR008972">
    <property type="entry name" value="Cupredoxin"/>
</dbReference>
<evidence type="ECO:0000256" key="3">
    <source>
        <dbReference type="ARBA" id="ARBA00023002"/>
    </source>
</evidence>
<name>T1GC90_MEGSC</name>
<evidence type="ECO:0000259" key="6">
    <source>
        <dbReference type="Pfam" id="PF07732"/>
    </source>
</evidence>
<evidence type="ECO:0000256" key="1">
    <source>
        <dbReference type="ARBA" id="ARBA00010609"/>
    </source>
</evidence>
<evidence type="ECO:0000256" key="2">
    <source>
        <dbReference type="ARBA" id="ARBA00022723"/>
    </source>
</evidence>
<dbReference type="EMBL" id="CAQQ02003114">
    <property type="status" value="NOT_ANNOTATED_CDS"/>
    <property type="molecule type" value="Genomic_DNA"/>
</dbReference>
<dbReference type="SUPFAM" id="SSF49503">
    <property type="entry name" value="Cupredoxins"/>
    <property type="match status" value="2"/>
</dbReference>
<dbReference type="PANTHER" id="PTHR11709">
    <property type="entry name" value="MULTI-COPPER OXIDASE"/>
    <property type="match status" value="1"/>
</dbReference>
<feature type="domain" description="Plastocyanin-like" evidence="6">
    <location>
        <begin position="1"/>
        <end position="52"/>
    </location>
</feature>
<keyword evidence="3" id="KW-0560">Oxidoreductase</keyword>
<dbReference type="Proteomes" id="UP000015102">
    <property type="component" value="Unassembled WGS sequence"/>
</dbReference>
<evidence type="ECO:0000259" key="5">
    <source>
        <dbReference type="Pfam" id="PF00394"/>
    </source>
</evidence>
<dbReference type="InterPro" id="IPR045087">
    <property type="entry name" value="Cu-oxidase_fam"/>
</dbReference>
<dbReference type="GO" id="GO:0005886">
    <property type="term" value="C:plasma membrane"/>
    <property type="evidence" value="ECO:0007669"/>
    <property type="project" value="TreeGrafter"/>
</dbReference>
<feature type="domain" description="Plastocyanin-like" evidence="5">
    <location>
        <begin position="83"/>
        <end position="198"/>
    </location>
</feature>
<dbReference type="STRING" id="36166.T1GC90"/>
<dbReference type="CDD" id="cd13884">
    <property type="entry name" value="CuRO_2_tcLCC_insect_like"/>
    <property type="match status" value="1"/>
</dbReference>
<keyword evidence="8" id="KW-1185">Reference proteome</keyword>
<dbReference type="InterPro" id="IPR011707">
    <property type="entry name" value="Cu-oxidase-like_N"/>
</dbReference>
<dbReference type="GO" id="GO:0006826">
    <property type="term" value="P:iron ion transport"/>
    <property type="evidence" value="ECO:0007669"/>
    <property type="project" value="TreeGrafter"/>
</dbReference>
<dbReference type="Gene3D" id="2.60.40.420">
    <property type="entry name" value="Cupredoxins - blue copper proteins"/>
    <property type="match status" value="2"/>
</dbReference>
<dbReference type="PANTHER" id="PTHR11709:SF394">
    <property type="entry name" value="FI03373P-RELATED"/>
    <property type="match status" value="1"/>
</dbReference>